<feature type="transmembrane region" description="Helical" evidence="1">
    <location>
        <begin position="119"/>
        <end position="139"/>
    </location>
</feature>
<gene>
    <name evidence="2" type="ORF">Q9312_17070</name>
</gene>
<keyword evidence="1" id="KW-0812">Transmembrane</keyword>
<proteinExistence type="predicted"/>
<evidence type="ECO:0000256" key="1">
    <source>
        <dbReference type="SAM" id="Phobius"/>
    </source>
</evidence>
<keyword evidence="1" id="KW-1133">Transmembrane helix</keyword>
<feature type="transmembrane region" description="Helical" evidence="1">
    <location>
        <begin position="68"/>
        <end position="86"/>
    </location>
</feature>
<keyword evidence="1" id="KW-0472">Membrane</keyword>
<organism evidence="2 3">
    <name type="scientific">Pleionea litopenaei</name>
    <dbReference type="NCBI Taxonomy" id="3070815"/>
    <lineage>
        <taxon>Bacteria</taxon>
        <taxon>Pseudomonadati</taxon>
        <taxon>Pseudomonadota</taxon>
        <taxon>Gammaproteobacteria</taxon>
        <taxon>Oceanospirillales</taxon>
        <taxon>Pleioneaceae</taxon>
        <taxon>Pleionea</taxon>
    </lineage>
</organism>
<sequence length="193" mass="22690">MSDEFNWDKALDQWQSHQPDMPALKRNMRFLAWRMKALLALDVLSLLILFPFAYFIFISNEPTSTKAWFSIICVLATVGVYFDFYLRRDLWEQPDTTHQMYLHIVKRAKAGIRIGQFSIIYLSVFLIAFASWLGFLAIYEPERFQSNVGMMSAVAALSAIFISILISFWYRQRKVKDLSEAKRQLQEFLSFDQ</sequence>
<feature type="transmembrane region" description="Helical" evidence="1">
    <location>
        <begin position="151"/>
        <end position="170"/>
    </location>
</feature>
<keyword evidence="3" id="KW-1185">Reference proteome</keyword>
<dbReference type="Proteomes" id="UP001239782">
    <property type="component" value="Chromosome"/>
</dbReference>
<evidence type="ECO:0000313" key="2">
    <source>
        <dbReference type="EMBL" id="WMS86930.1"/>
    </source>
</evidence>
<dbReference type="AlphaFoldDB" id="A0AA51RSX7"/>
<name>A0AA51RSX7_9GAMM</name>
<protein>
    <submittedName>
        <fullName evidence="2">Uncharacterized protein</fullName>
    </submittedName>
</protein>
<dbReference type="RefSeq" id="WP_309202066.1">
    <property type="nucleotide sequence ID" value="NZ_CP133548.1"/>
</dbReference>
<evidence type="ECO:0000313" key="3">
    <source>
        <dbReference type="Proteomes" id="UP001239782"/>
    </source>
</evidence>
<feature type="transmembrane region" description="Helical" evidence="1">
    <location>
        <begin position="37"/>
        <end position="56"/>
    </location>
</feature>
<reference evidence="2 3" key="1">
    <citation type="submission" date="2023-08" db="EMBL/GenBank/DDBJ databases">
        <title>Pleionea litopenaei sp. nov., isolated from stomach of juvenile Litopenaeus vannamei.</title>
        <authorList>
            <person name="Rho A.M."/>
            <person name="Hwang C.Y."/>
        </authorList>
    </citation>
    <scope>NUCLEOTIDE SEQUENCE [LARGE SCALE GENOMIC DNA]</scope>
    <source>
        <strain evidence="2 3">HL-JVS1</strain>
    </source>
</reference>
<accession>A0AA51RSX7</accession>
<dbReference type="KEGG" id="plei:Q9312_17070"/>
<dbReference type="EMBL" id="CP133548">
    <property type="protein sequence ID" value="WMS86930.1"/>
    <property type="molecule type" value="Genomic_DNA"/>
</dbReference>